<evidence type="ECO:0000256" key="2">
    <source>
        <dbReference type="ARBA" id="ARBA00004401"/>
    </source>
</evidence>
<feature type="transmembrane region" description="Helical" evidence="6">
    <location>
        <begin position="12"/>
        <end position="32"/>
    </location>
</feature>
<dbReference type="GO" id="GO:0009003">
    <property type="term" value="F:signal peptidase activity"/>
    <property type="evidence" value="ECO:0007669"/>
    <property type="project" value="UniProtKB-EC"/>
</dbReference>
<keyword evidence="5 6" id="KW-0378">Hydrolase</keyword>
<dbReference type="SUPFAM" id="SSF51306">
    <property type="entry name" value="LexA/Signal peptidase"/>
    <property type="match status" value="1"/>
</dbReference>
<protein>
    <recommendedName>
        <fullName evidence="4 6">Signal peptidase I</fullName>
        <ecNumber evidence="4 6">3.4.21.89</ecNumber>
    </recommendedName>
</protein>
<evidence type="ECO:0000313" key="9">
    <source>
        <dbReference type="Proteomes" id="UP001060164"/>
    </source>
</evidence>
<name>A0ABY5VIC1_9FIRM</name>
<evidence type="ECO:0000256" key="6">
    <source>
        <dbReference type="RuleBase" id="RU362042"/>
    </source>
</evidence>
<dbReference type="PRINTS" id="PR00727">
    <property type="entry name" value="LEADERPTASE"/>
</dbReference>
<accession>A0ABY5VIC1</accession>
<dbReference type="InterPro" id="IPR000223">
    <property type="entry name" value="Pept_S26A_signal_pept_1"/>
</dbReference>
<dbReference type="EMBL" id="CP102290">
    <property type="protein sequence ID" value="UWP59645.1"/>
    <property type="molecule type" value="Genomic_DNA"/>
</dbReference>
<dbReference type="PROSITE" id="PS00760">
    <property type="entry name" value="SPASE_I_2"/>
    <property type="match status" value="1"/>
</dbReference>
<comment type="catalytic activity">
    <reaction evidence="1 6">
        <text>Cleavage of hydrophobic, N-terminal signal or leader sequences from secreted and periplasmic proteins.</text>
        <dbReference type="EC" id="3.4.21.89"/>
    </reaction>
</comment>
<evidence type="ECO:0000313" key="8">
    <source>
        <dbReference type="EMBL" id="UWP59645.1"/>
    </source>
</evidence>
<keyword evidence="6" id="KW-0645">Protease</keyword>
<dbReference type="InterPro" id="IPR019757">
    <property type="entry name" value="Pept_S26A_signal_pept_1_Lys-AS"/>
</dbReference>
<sequence length="176" mass="20549">MSKSMKNELWDYVKMIIFVVVFVLVVNNFLIINAKIPSESMENTIMTGDQIFGNRLAYLTHDPERYDIVIFKYPDNESKLFIKRIIGLPGETVTIRDGKVYINDSTEPLDDSFIPEPMEGDFGPYEVPEDSYFMLGDNRNWSKDSRFWNNTYVKRDAILGKAVLRYFPFNKIGFIE</sequence>
<evidence type="ECO:0000256" key="4">
    <source>
        <dbReference type="ARBA" id="ARBA00013208"/>
    </source>
</evidence>
<dbReference type="NCBIfam" id="TIGR02227">
    <property type="entry name" value="sigpep_I_bact"/>
    <property type="match status" value="1"/>
</dbReference>
<keyword evidence="6" id="KW-0812">Transmembrane</keyword>
<dbReference type="PROSITE" id="PS00761">
    <property type="entry name" value="SPASE_I_3"/>
    <property type="match status" value="1"/>
</dbReference>
<keyword evidence="6" id="KW-1133">Transmembrane helix</keyword>
<feature type="domain" description="Peptidase S26" evidence="7">
    <location>
        <begin position="10"/>
        <end position="167"/>
    </location>
</feature>
<dbReference type="EC" id="3.4.21.89" evidence="4 6"/>
<dbReference type="Pfam" id="PF10502">
    <property type="entry name" value="Peptidase_S26"/>
    <property type="match status" value="1"/>
</dbReference>
<comment type="similarity">
    <text evidence="3 6">Belongs to the peptidase S26 family.</text>
</comment>
<dbReference type="InterPro" id="IPR036286">
    <property type="entry name" value="LexA/Signal_pep-like_sf"/>
</dbReference>
<evidence type="ECO:0000259" key="7">
    <source>
        <dbReference type="Pfam" id="PF10502"/>
    </source>
</evidence>
<reference evidence="8" key="1">
    <citation type="journal article" date="2022" name="Cell">
        <title>Design, construction, and in vivo augmentation of a complex gut microbiome.</title>
        <authorList>
            <person name="Cheng A.G."/>
            <person name="Ho P.Y."/>
            <person name="Aranda-Diaz A."/>
            <person name="Jain S."/>
            <person name="Yu F.B."/>
            <person name="Meng X."/>
            <person name="Wang M."/>
            <person name="Iakiviak M."/>
            <person name="Nagashima K."/>
            <person name="Zhao A."/>
            <person name="Murugkar P."/>
            <person name="Patil A."/>
            <person name="Atabakhsh K."/>
            <person name="Weakley A."/>
            <person name="Yan J."/>
            <person name="Brumbaugh A.R."/>
            <person name="Higginbottom S."/>
            <person name="Dimas A."/>
            <person name="Shiver A.L."/>
            <person name="Deutschbauer A."/>
            <person name="Neff N."/>
            <person name="Sonnenburg J.L."/>
            <person name="Huang K.C."/>
            <person name="Fischbach M.A."/>
        </authorList>
    </citation>
    <scope>NUCLEOTIDE SEQUENCE</scope>
    <source>
        <strain evidence="8">DSM 19829</strain>
    </source>
</reference>
<organism evidence="8 9">
    <name type="scientific">Ruminococcus gauvreauii</name>
    <dbReference type="NCBI Taxonomy" id="438033"/>
    <lineage>
        <taxon>Bacteria</taxon>
        <taxon>Bacillati</taxon>
        <taxon>Bacillota</taxon>
        <taxon>Clostridia</taxon>
        <taxon>Eubacteriales</taxon>
        <taxon>Oscillospiraceae</taxon>
        <taxon>Ruminococcus</taxon>
    </lineage>
</organism>
<keyword evidence="9" id="KW-1185">Reference proteome</keyword>
<dbReference type="Gene3D" id="2.10.109.10">
    <property type="entry name" value="Umud Fragment, subunit A"/>
    <property type="match status" value="1"/>
</dbReference>
<evidence type="ECO:0000256" key="3">
    <source>
        <dbReference type="ARBA" id="ARBA00009370"/>
    </source>
</evidence>
<dbReference type="PANTHER" id="PTHR43390">
    <property type="entry name" value="SIGNAL PEPTIDASE I"/>
    <property type="match status" value="1"/>
</dbReference>
<comment type="subcellular location">
    <subcellularLocation>
        <location evidence="2">Cell membrane</location>
        <topology evidence="2">Single-pass type II membrane protein</topology>
    </subcellularLocation>
    <subcellularLocation>
        <location evidence="6">Membrane</location>
        <topology evidence="6">Single-pass type II membrane protein</topology>
    </subcellularLocation>
</comment>
<dbReference type="InterPro" id="IPR019533">
    <property type="entry name" value="Peptidase_S26"/>
</dbReference>
<dbReference type="PANTHER" id="PTHR43390:SF1">
    <property type="entry name" value="CHLOROPLAST PROCESSING PEPTIDASE"/>
    <property type="match status" value="1"/>
</dbReference>
<dbReference type="CDD" id="cd06530">
    <property type="entry name" value="S26_SPase_I"/>
    <property type="match status" value="1"/>
</dbReference>
<evidence type="ECO:0000256" key="5">
    <source>
        <dbReference type="ARBA" id="ARBA00022801"/>
    </source>
</evidence>
<evidence type="ECO:0000256" key="1">
    <source>
        <dbReference type="ARBA" id="ARBA00000677"/>
    </source>
</evidence>
<keyword evidence="6" id="KW-0472">Membrane</keyword>
<dbReference type="RefSeq" id="WP_028528339.1">
    <property type="nucleotide sequence ID" value="NZ_CABLBR010000010.1"/>
</dbReference>
<dbReference type="InterPro" id="IPR019758">
    <property type="entry name" value="Pept_S26A_signal_pept_1_CS"/>
</dbReference>
<dbReference type="Proteomes" id="UP001060164">
    <property type="component" value="Chromosome"/>
</dbReference>
<proteinExistence type="inferred from homology"/>
<gene>
    <name evidence="8" type="primary">lepB</name>
    <name evidence="8" type="ORF">NQ502_00860</name>
</gene>